<protein>
    <recommendedName>
        <fullName evidence="3">STAS/SEC14 domain-containing protein</fullName>
    </recommendedName>
</protein>
<sequence>MVKTLHESPSFSLCHDSENNWLFAQWSGLQSKATSLAACAVILQHARHVSYLKLLCDSSQALDGWNGISEWVSTNYLPQLADTGIGVIAWINARDWQTNTVISDFIQHSEKPFIATFDEGATAYEWLRHTHFVKPSTPVKQR</sequence>
<gene>
    <name evidence="1" type="ORF">BXP70_28435</name>
</gene>
<evidence type="ECO:0000313" key="2">
    <source>
        <dbReference type="Proteomes" id="UP000194873"/>
    </source>
</evidence>
<reference evidence="1 2" key="1">
    <citation type="submission" date="2017-01" db="EMBL/GenBank/DDBJ databases">
        <title>A new Hymenobacter.</title>
        <authorList>
            <person name="Liang Y."/>
            <person name="Feng F."/>
        </authorList>
    </citation>
    <scope>NUCLEOTIDE SEQUENCE [LARGE SCALE GENOMIC DNA]</scope>
    <source>
        <strain evidence="1">MIMBbqt21</strain>
    </source>
</reference>
<proteinExistence type="predicted"/>
<evidence type="ECO:0008006" key="3">
    <source>
        <dbReference type="Google" id="ProtNLM"/>
    </source>
</evidence>
<dbReference type="RefSeq" id="WP_086597497.1">
    <property type="nucleotide sequence ID" value="NZ_MTSE01000061.1"/>
</dbReference>
<keyword evidence="2" id="KW-1185">Reference proteome</keyword>
<name>A0A243W525_9BACT</name>
<dbReference type="Proteomes" id="UP000194873">
    <property type="component" value="Unassembled WGS sequence"/>
</dbReference>
<accession>A0A243W525</accession>
<organism evidence="1 2">
    <name type="scientific">Hymenobacter crusticola</name>
    <dbReference type="NCBI Taxonomy" id="1770526"/>
    <lineage>
        <taxon>Bacteria</taxon>
        <taxon>Pseudomonadati</taxon>
        <taxon>Bacteroidota</taxon>
        <taxon>Cytophagia</taxon>
        <taxon>Cytophagales</taxon>
        <taxon>Hymenobacteraceae</taxon>
        <taxon>Hymenobacter</taxon>
    </lineage>
</organism>
<dbReference type="OrthoDB" id="882166at2"/>
<evidence type="ECO:0000313" key="1">
    <source>
        <dbReference type="EMBL" id="OUJ67857.1"/>
    </source>
</evidence>
<dbReference type="AlphaFoldDB" id="A0A243W525"/>
<dbReference type="EMBL" id="MTSE01000061">
    <property type="protein sequence ID" value="OUJ67857.1"/>
    <property type="molecule type" value="Genomic_DNA"/>
</dbReference>
<comment type="caution">
    <text evidence="1">The sequence shown here is derived from an EMBL/GenBank/DDBJ whole genome shotgun (WGS) entry which is preliminary data.</text>
</comment>